<gene>
    <name evidence="3" type="ORF">J2851_004542</name>
</gene>
<evidence type="ECO:0000313" key="3">
    <source>
        <dbReference type="EMBL" id="MBP2294752.1"/>
    </source>
</evidence>
<sequence length="287" mass="30080">MTGETRRLGKTSGLFRPDPVNVAAAAAIVMLCHPAWSQAPGSGGVVESSDAAKPLGEPQSTTEPAPLDMESLRAALRAVRCGVLDADVSDGRVTVTGTIAAARQEDAVAAILRDHAPGWPVEDVVRYGAPALCEPLSLLEPLSRANAAAAAPVSIRPEAQGTPLRGGQSLVLDIVAPDFPAHLQVDYYTADGNVVHLLPNPLETSGRVESRAVRRLGDRKSGGRFWTIGPPFGDELVVVVASALPLFPTPRPEAEAAADYLPELKRVLDSAGPGALADARFIRTEAW</sequence>
<keyword evidence="4" id="KW-1185">Reference proteome</keyword>
<reference evidence="3 4" key="1">
    <citation type="submission" date="2021-03" db="EMBL/GenBank/DDBJ databases">
        <title>Genomic Encyclopedia of Type Strains, Phase III (KMG-III): the genomes of soil and plant-associated and newly described type strains.</title>
        <authorList>
            <person name="Whitman W."/>
        </authorList>
    </citation>
    <scope>NUCLEOTIDE SEQUENCE [LARGE SCALE GENOMIC DNA]</scope>
    <source>
        <strain evidence="3 4">IMMIB AFH-6</strain>
    </source>
</reference>
<accession>A0ABS4SQA4</accession>
<dbReference type="Proteomes" id="UP000781958">
    <property type="component" value="Unassembled WGS sequence"/>
</dbReference>
<evidence type="ECO:0000259" key="2">
    <source>
        <dbReference type="Pfam" id="PF14326"/>
    </source>
</evidence>
<dbReference type="EMBL" id="JAGINP010000017">
    <property type="protein sequence ID" value="MBP2294752.1"/>
    <property type="molecule type" value="Genomic_DNA"/>
</dbReference>
<comment type="caution">
    <text evidence="3">The sequence shown here is derived from an EMBL/GenBank/DDBJ whole genome shotgun (WGS) entry which is preliminary data.</text>
</comment>
<proteinExistence type="predicted"/>
<organism evidence="3 4">
    <name type="scientific">Azospirillum rugosum</name>
    <dbReference type="NCBI Taxonomy" id="416170"/>
    <lineage>
        <taxon>Bacteria</taxon>
        <taxon>Pseudomonadati</taxon>
        <taxon>Pseudomonadota</taxon>
        <taxon>Alphaproteobacteria</taxon>
        <taxon>Rhodospirillales</taxon>
        <taxon>Azospirillaceae</taxon>
        <taxon>Azospirillum</taxon>
    </lineage>
</organism>
<dbReference type="InterPro" id="IPR025493">
    <property type="entry name" value="DUF4384"/>
</dbReference>
<evidence type="ECO:0000313" key="4">
    <source>
        <dbReference type="Proteomes" id="UP000781958"/>
    </source>
</evidence>
<feature type="region of interest" description="Disordered" evidence="1">
    <location>
        <begin position="42"/>
        <end position="66"/>
    </location>
</feature>
<dbReference type="RefSeq" id="WP_209769035.1">
    <property type="nucleotide sequence ID" value="NZ_JAGINP010000017.1"/>
</dbReference>
<dbReference type="Pfam" id="PF14326">
    <property type="entry name" value="DUF4384"/>
    <property type="match status" value="1"/>
</dbReference>
<feature type="domain" description="DUF4384" evidence="2">
    <location>
        <begin position="180"/>
        <end position="243"/>
    </location>
</feature>
<name>A0ABS4SQA4_9PROT</name>
<evidence type="ECO:0000256" key="1">
    <source>
        <dbReference type="SAM" id="MobiDB-lite"/>
    </source>
</evidence>
<protein>
    <recommendedName>
        <fullName evidence="2">DUF4384 domain-containing protein</fullName>
    </recommendedName>
</protein>